<keyword evidence="2" id="KW-1185">Reference proteome</keyword>
<dbReference type="RefSeq" id="WP_142094739.1">
    <property type="nucleotide sequence ID" value="NZ_VIGH01000001.1"/>
</dbReference>
<sequence>MTATTAEVPASTPCTVALERASILEFAETTGSTHRTYRDAELPVVPPTYLCLERFADTAPSPAGDGPVERDCRFFGLPPHAGDRLIMTSRGNDADRLTEFRDADGRLVADAWTHGDGADSTAADRLAGYATDWLGPESVRRFRTRSVGAVPEGETLACTGAVVQEYIADGERRVDVALTAIRPTGQVAARAWATFARAD</sequence>
<evidence type="ECO:0008006" key="3">
    <source>
        <dbReference type="Google" id="ProtNLM"/>
    </source>
</evidence>
<reference evidence="1 2" key="1">
    <citation type="submission" date="2019-06" db="EMBL/GenBank/DDBJ databases">
        <title>Rhodococcus spaelei sp. nov., isolated from a cave.</title>
        <authorList>
            <person name="Lee S.D."/>
        </authorList>
    </citation>
    <scope>NUCLEOTIDE SEQUENCE [LARGE SCALE GENOMIC DNA]</scope>
    <source>
        <strain evidence="1 2">C9-5</strain>
    </source>
</reference>
<dbReference type="SUPFAM" id="SSF54637">
    <property type="entry name" value="Thioesterase/thiol ester dehydrase-isomerase"/>
    <property type="match status" value="1"/>
</dbReference>
<dbReference type="InterPro" id="IPR029069">
    <property type="entry name" value="HotDog_dom_sf"/>
</dbReference>
<organism evidence="1 2">
    <name type="scientific">Rhodococcus spelaei</name>
    <dbReference type="NCBI Taxonomy" id="2546320"/>
    <lineage>
        <taxon>Bacteria</taxon>
        <taxon>Bacillati</taxon>
        <taxon>Actinomycetota</taxon>
        <taxon>Actinomycetes</taxon>
        <taxon>Mycobacteriales</taxon>
        <taxon>Nocardiaceae</taxon>
        <taxon>Rhodococcus</taxon>
    </lineage>
</organism>
<proteinExistence type="predicted"/>
<accession>A0A541BQR6</accession>
<dbReference type="OrthoDB" id="5415111at2"/>
<comment type="caution">
    <text evidence="1">The sequence shown here is derived from an EMBL/GenBank/DDBJ whole genome shotgun (WGS) entry which is preliminary data.</text>
</comment>
<dbReference type="Proteomes" id="UP000316256">
    <property type="component" value="Unassembled WGS sequence"/>
</dbReference>
<evidence type="ECO:0000313" key="1">
    <source>
        <dbReference type="EMBL" id="TQF74654.1"/>
    </source>
</evidence>
<gene>
    <name evidence="1" type="ORF">FK531_00675</name>
</gene>
<protein>
    <recommendedName>
        <fullName evidence="3">N-terminal of MaoC-like dehydratase domain-containing protein</fullName>
    </recommendedName>
</protein>
<dbReference type="EMBL" id="VIGH01000001">
    <property type="protein sequence ID" value="TQF74654.1"/>
    <property type="molecule type" value="Genomic_DNA"/>
</dbReference>
<name>A0A541BQR6_9NOCA</name>
<evidence type="ECO:0000313" key="2">
    <source>
        <dbReference type="Proteomes" id="UP000316256"/>
    </source>
</evidence>
<dbReference type="AlphaFoldDB" id="A0A541BQR6"/>
<dbReference type="Gene3D" id="3.10.129.10">
    <property type="entry name" value="Hotdog Thioesterase"/>
    <property type="match status" value="1"/>
</dbReference>